<dbReference type="InterPro" id="IPR019035">
    <property type="entry name" value="Mediator_Med12"/>
</dbReference>
<protein>
    <submittedName>
        <fullName evidence="6">Mediator of RNA polymerase II transcription subunit 12</fullName>
    </submittedName>
</protein>
<keyword evidence="4" id="KW-0804">Transcription</keyword>
<evidence type="ECO:0000256" key="5">
    <source>
        <dbReference type="ARBA" id="ARBA00023242"/>
    </source>
</evidence>
<feature type="non-terminal residue" evidence="6">
    <location>
        <position position="191"/>
    </location>
</feature>
<dbReference type="GO" id="GO:0006357">
    <property type="term" value="P:regulation of transcription by RNA polymerase II"/>
    <property type="evidence" value="ECO:0007669"/>
    <property type="project" value="InterPro"/>
</dbReference>
<accession>A0A7D9J2Y1</accession>
<dbReference type="GO" id="GO:0003712">
    <property type="term" value="F:transcription coregulator activity"/>
    <property type="evidence" value="ECO:0007669"/>
    <property type="project" value="InterPro"/>
</dbReference>
<gene>
    <name evidence="6" type="ORF">PACLA_8A068612</name>
</gene>
<dbReference type="SMART" id="SM01281">
    <property type="entry name" value="Med12"/>
    <property type="match status" value="1"/>
</dbReference>
<organism evidence="6 7">
    <name type="scientific">Paramuricea clavata</name>
    <name type="common">Red gorgonian</name>
    <name type="synonym">Violescent sea-whip</name>
    <dbReference type="NCBI Taxonomy" id="317549"/>
    <lineage>
        <taxon>Eukaryota</taxon>
        <taxon>Metazoa</taxon>
        <taxon>Cnidaria</taxon>
        <taxon>Anthozoa</taxon>
        <taxon>Octocorallia</taxon>
        <taxon>Malacalcyonacea</taxon>
        <taxon>Plexauridae</taxon>
        <taxon>Paramuricea</taxon>
    </lineage>
</organism>
<evidence type="ECO:0000256" key="4">
    <source>
        <dbReference type="ARBA" id="ARBA00023163"/>
    </source>
</evidence>
<evidence type="ECO:0000313" key="6">
    <source>
        <dbReference type="EMBL" id="CAB4020698.1"/>
    </source>
</evidence>
<dbReference type="AlphaFoldDB" id="A0A7D9J2Y1"/>
<proteinExistence type="inferred from homology"/>
<dbReference type="EMBL" id="CACRXK020011080">
    <property type="protein sequence ID" value="CAB4020698.1"/>
    <property type="molecule type" value="Genomic_DNA"/>
</dbReference>
<comment type="caution">
    <text evidence="6">The sequence shown here is derived from an EMBL/GenBank/DDBJ whole genome shotgun (WGS) entry which is preliminary data.</text>
</comment>
<keyword evidence="7" id="KW-1185">Reference proteome</keyword>
<keyword evidence="5" id="KW-0539">Nucleus</keyword>
<reference evidence="6" key="1">
    <citation type="submission" date="2020-04" db="EMBL/GenBank/DDBJ databases">
        <authorList>
            <person name="Alioto T."/>
            <person name="Alioto T."/>
            <person name="Gomez Garrido J."/>
        </authorList>
    </citation>
    <scope>NUCLEOTIDE SEQUENCE</scope>
    <source>
        <strain evidence="6">A484AB</strain>
    </source>
</reference>
<evidence type="ECO:0000256" key="3">
    <source>
        <dbReference type="ARBA" id="ARBA00023015"/>
    </source>
</evidence>
<comment type="similarity">
    <text evidence="2">Belongs to the Mediator complex subunit 12 family.</text>
</comment>
<sequence>MKSRKLQLCSYSIFSASLGPTSFAAAFNAILTEKQKSNTFQDTNKKKPVAQNKELFSPITSKTKGPVSAWLQDLAGSKPLTALASRKVPVFNKKEELLNSICEHNVPLIRATWFIKMTSAHQMALISESRNKKRQASDPAQEWTSTITKYLKDQLNKLNDYHQSFTRMTTETELPQKQWHYTVRLTDWLYE</sequence>
<dbReference type="Proteomes" id="UP001152795">
    <property type="component" value="Unassembled WGS sequence"/>
</dbReference>
<comment type="subcellular location">
    <subcellularLocation>
        <location evidence="1">Nucleus</location>
    </subcellularLocation>
</comment>
<evidence type="ECO:0000313" key="7">
    <source>
        <dbReference type="Proteomes" id="UP001152795"/>
    </source>
</evidence>
<keyword evidence="3" id="KW-0805">Transcription regulation</keyword>
<evidence type="ECO:0000256" key="1">
    <source>
        <dbReference type="ARBA" id="ARBA00004123"/>
    </source>
</evidence>
<dbReference type="PANTHER" id="PTHR46567:SF1">
    <property type="entry name" value="MEDIATOR OF RNA POLYMERASE II TRANSCRIPTION SUBUNIT 12"/>
    <property type="match status" value="1"/>
</dbReference>
<dbReference type="GO" id="GO:0016592">
    <property type="term" value="C:mediator complex"/>
    <property type="evidence" value="ECO:0007669"/>
    <property type="project" value="InterPro"/>
</dbReference>
<dbReference type="PANTHER" id="PTHR46567">
    <property type="entry name" value="MEDIATOR OF RNA POLYMERASE II TRANSCRIPTION SUBUNIT 12"/>
    <property type="match status" value="1"/>
</dbReference>
<dbReference type="Pfam" id="PF09497">
    <property type="entry name" value="Med12"/>
    <property type="match status" value="1"/>
</dbReference>
<name>A0A7D9J2Y1_PARCT</name>
<evidence type="ECO:0000256" key="2">
    <source>
        <dbReference type="ARBA" id="ARBA00010289"/>
    </source>
</evidence>
<dbReference type="OrthoDB" id="20828at2759"/>